<dbReference type="Proteomes" id="UP001283361">
    <property type="component" value="Unassembled WGS sequence"/>
</dbReference>
<accession>A0AAE1CM91</accession>
<proteinExistence type="predicted"/>
<sequence>MLLDSTTSRESHPASETREQRLWTARSSIPMTIYCKAVTQATDKGYSFGRLRTAVRGLGKVSKYRKNITCIPNGISSQSNVC</sequence>
<dbReference type="EMBL" id="JAWDGP010007588">
    <property type="protein sequence ID" value="KAK3712183.1"/>
    <property type="molecule type" value="Genomic_DNA"/>
</dbReference>
<comment type="caution">
    <text evidence="2">The sequence shown here is derived from an EMBL/GenBank/DDBJ whole genome shotgun (WGS) entry which is preliminary data.</text>
</comment>
<protein>
    <submittedName>
        <fullName evidence="2">Uncharacterized protein</fullName>
    </submittedName>
</protein>
<name>A0AAE1CM91_9GAST</name>
<organism evidence="2 3">
    <name type="scientific">Elysia crispata</name>
    <name type="common">lettuce slug</name>
    <dbReference type="NCBI Taxonomy" id="231223"/>
    <lineage>
        <taxon>Eukaryota</taxon>
        <taxon>Metazoa</taxon>
        <taxon>Spiralia</taxon>
        <taxon>Lophotrochozoa</taxon>
        <taxon>Mollusca</taxon>
        <taxon>Gastropoda</taxon>
        <taxon>Heterobranchia</taxon>
        <taxon>Euthyneura</taxon>
        <taxon>Panpulmonata</taxon>
        <taxon>Sacoglossa</taxon>
        <taxon>Placobranchoidea</taxon>
        <taxon>Plakobranchidae</taxon>
        <taxon>Elysia</taxon>
    </lineage>
</organism>
<evidence type="ECO:0000313" key="3">
    <source>
        <dbReference type="Proteomes" id="UP001283361"/>
    </source>
</evidence>
<evidence type="ECO:0000313" key="2">
    <source>
        <dbReference type="EMBL" id="KAK3712183.1"/>
    </source>
</evidence>
<feature type="region of interest" description="Disordered" evidence="1">
    <location>
        <begin position="1"/>
        <end position="22"/>
    </location>
</feature>
<dbReference type="AlphaFoldDB" id="A0AAE1CM91"/>
<feature type="compositionally biased region" description="Basic and acidic residues" evidence="1">
    <location>
        <begin position="7"/>
        <end position="21"/>
    </location>
</feature>
<evidence type="ECO:0000256" key="1">
    <source>
        <dbReference type="SAM" id="MobiDB-lite"/>
    </source>
</evidence>
<keyword evidence="3" id="KW-1185">Reference proteome</keyword>
<gene>
    <name evidence="2" type="ORF">RRG08_020889</name>
</gene>
<reference evidence="2" key="1">
    <citation type="journal article" date="2023" name="G3 (Bethesda)">
        <title>A reference genome for the long-term kleptoplast-retaining sea slug Elysia crispata morphotype clarki.</title>
        <authorList>
            <person name="Eastman K.E."/>
            <person name="Pendleton A.L."/>
            <person name="Shaikh M.A."/>
            <person name="Suttiyut T."/>
            <person name="Ogas R."/>
            <person name="Tomko P."/>
            <person name="Gavelis G."/>
            <person name="Widhalm J.R."/>
            <person name="Wisecaver J.H."/>
        </authorList>
    </citation>
    <scope>NUCLEOTIDE SEQUENCE</scope>
    <source>
        <strain evidence="2">ECLA1</strain>
    </source>
</reference>